<dbReference type="Proteomes" id="UP001153069">
    <property type="component" value="Unassembled WGS sequence"/>
</dbReference>
<dbReference type="SUPFAM" id="SSF56281">
    <property type="entry name" value="Metallo-hydrolase/oxidoreductase"/>
    <property type="match status" value="1"/>
</dbReference>
<dbReference type="EMBL" id="CAICTM010001546">
    <property type="protein sequence ID" value="CAB9524529.1"/>
    <property type="molecule type" value="Genomic_DNA"/>
</dbReference>
<proteinExistence type="predicted"/>
<name>A0A9N8ER41_9STRA</name>
<dbReference type="AlphaFoldDB" id="A0A9N8ER41"/>
<dbReference type="InterPro" id="IPR036866">
    <property type="entry name" value="RibonucZ/Hydroxyglut_hydro"/>
</dbReference>
<keyword evidence="3" id="KW-1185">Reference proteome</keyword>
<sequence length="452" mass="49149">MKISLTLFVAVCGVSCVSAVTREECKADYLPATLSCIDSFAGQGSPDCDLLPIPDHSMPQNQVNDRGYWIQELRNTPTSHVFAVSQNTYNSLIIVDVPPGEDVNKRNLKASKGNLKGAIPRKLQDSSDEIGLMMEGPAETSEDGASGRVLPNDITVAFVDFPPAFETAGGNHLLSALDDILDMIGATMNDVAQVEMLYSHGHTDHIGLANATFVALTETLGFDPESIPIIAPEGVLEHFDHAIETGFFTNRAPLPTVTFTDYKEHTVGRSTTLNLTTFDGHEYGDKNVIVFMEAEGPEQPAIMMVVDIVFPKWAPFFSFALSTNLLKYISAHDTFLEFPLGEDGFLVCGHLNQVGDRNDILLNKELTLAIVNAAGLALKTVNPGPVMANSGFATPGHRNFGNSWARIDTYFAEIERVCARAVMEEYGCDFGGLDVTLYSACRAAQSFLRIEI</sequence>
<feature type="chain" id="PRO_5040151524" evidence="1">
    <location>
        <begin position="20"/>
        <end position="452"/>
    </location>
</feature>
<dbReference type="Gene3D" id="3.60.15.10">
    <property type="entry name" value="Ribonuclease Z/Hydroxyacylglutathione hydrolase-like"/>
    <property type="match status" value="1"/>
</dbReference>
<dbReference type="OrthoDB" id="449487at2759"/>
<organism evidence="2 3">
    <name type="scientific">Seminavis robusta</name>
    <dbReference type="NCBI Taxonomy" id="568900"/>
    <lineage>
        <taxon>Eukaryota</taxon>
        <taxon>Sar</taxon>
        <taxon>Stramenopiles</taxon>
        <taxon>Ochrophyta</taxon>
        <taxon>Bacillariophyta</taxon>
        <taxon>Bacillariophyceae</taxon>
        <taxon>Bacillariophycidae</taxon>
        <taxon>Naviculales</taxon>
        <taxon>Naviculaceae</taxon>
        <taxon>Seminavis</taxon>
    </lineage>
</organism>
<keyword evidence="1" id="KW-0732">Signal</keyword>
<protein>
    <submittedName>
        <fullName evidence="2">Metallo-beta-lactamase superfamily</fullName>
    </submittedName>
</protein>
<evidence type="ECO:0000313" key="2">
    <source>
        <dbReference type="EMBL" id="CAB9524529.1"/>
    </source>
</evidence>
<accession>A0A9N8ER41</accession>
<gene>
    <name evidence="2" type="ORF">SEMRO_1548_G281570.1</name>
</gene>
<comment type="caution">
    <text evidence="2">The sequence shown here is derived from an EMBL/GenBank/DDBJ whole genome shotgun (WGS) entry which is preliminary data.</text>
</comment>
<evidence type="ECO:0000256" key="1">
    <source>
        <dbReference type="SAM" id="SignalP"/>
    </source>
</evidence>
<evidence type="ECO:0000313" key="3">
    <source>
        <dbReference type="Proteomes" id="UP001153069"/>
    </source>
</evidence>
<feature type="signal peptide" evidence="1">
    <location>
        <begin position="1"/>
        <end position="19"/>
    </location>
</feature>
<reference evidence="2" key="1">
    <citation type="submission" date="2020-06" db="EMBL/GenBank/DDBJ databases">
        <authorList>
            <consortium name="Plant Systems Biology data submission"/>
        </authorList>
    </citation>
    <scope>NUCLEOTIDE SEQUENCE</scope>
    <source>
        <strain evidence="2">D6</strain>
    </source>
</reference>